<dbReference type="OMA" id="MERETMD"/>
<dbReference type="GO" id="GO:0019005">
    <property type="term" value="C:SCF ubiquitin ligase complex"/>
    <property type="evidence" value="ECO:0000318"/>
    <property type="project" value="GO_Central"/>
</dbReference>
<dbReference type="EMBL" id="KI392060">
    <property type="protein sequence ID" value="ERN20242.1"/>
    <property type="molecule type" value="Genomic_DNA"/>
</dbReference>
<dbReference type="Gene3D" id="1.20.1280.50">
    <property type="match status" value="1"/>
</dbReference>
<name>U5DFK7_AMBTC</name>
<proteinExistence type="predicted"/>
<dbReference type="KEGG" id="atr:18448652"/>
<dbReference type="Pfam" id="PF13516">
    <property type="entry name" value="LRR_6"/>
    <property type="match status" value="3"/>
</dbReference>
<dbReference type="HOGENOM" id="CLU_016072_0_0_1"/>
<dbReference type="SUPFAM" id="SSF52047">
    <property type="entry name" value="RNI-like"/>
    <property type="match status" value="1"/>
</dbReference>
<dbReference type="CDD" id="cd22159">
    <property type="entry name" value="F-box_AtTIR1-like"/>
    <property type="match status" value="1"/>
</dbReference>
<dbReference type="PANTHER" id="PTHR13318">
    <property type="entry name" value="PARTNER OF PAIRED, ISOFORM B-RELATED"/>
    <property type="match status" value="1"/>
</dbReference>
<dbReference type="InterPro" id="IPR006553">
    <property type="entry name" value="Leu-rich_rpt_Cys-con_subtyp"/>
</dbReference>
<protein>
    <recommendedName>
        <fullName evidence="3">F-box domain-containing protein</fullName>
    </recommendedName>
</protein>
<keyword evidence="2" id="KW-1185">Reference proteome</keyword>
<dbReference type="STRING" id="13333.U5DFK7"/>
<dbReference type="AlphaFoldDB" id="U5DFK7"/>
<evidence type="ECO:0000313" key="1">
    <source>
        <dbReference type="EMBL" id="ERN20242.1"/>
    </source>
</evidence>
<dbReference type="InterPro" id="IPR032675">
    <property type="entry name" value="LRR_dom_sf"/>
</dbReference>
<dbReference type="PANTHER" id="PTHR13318:SF95">
    <property type="entry name" value="F-BOX PROTEIN YLR352W"/>
    <property type="match status" value="1"/>
</dbReference>
<gene>
    <name evidence="1" type="ORF">AMTR_s00066p00154930</name>
</gene>
<evidence type="ECO:0000313" key="2">
    <source>
        <dbReference type="Proteomes" id="UP000017836"/>
    </source>
</evidence>
<dbReference type="SMART" id="SM00367">
    <property type="entry name" value="LRR_CC"/>
    <property type="match status" value="8"/>
</dbReference>
<dbReference type="GO" id="GO:0031146">
    <property type="term" value="P:SCF-dependent proteasomal ubiquitin-dependent protein catabolic process"/>
    <property type="evidence" value="ECO:0000318"/>
    <property type="project" value="GO_Central"/>
</dbReference>
<dbReference type="Gramene" id="ERN20242">
    <property type="protein sequence ID" value="ERN20242"/>
    <property type="gene ID" value="AMTR_s00066p00154930"/>
</dbReference>
<dbReference type="OrthoDB" id="550575at2759"/>
<dbReference type="Proteomes" id="UP000017836">
    <property type="component" value="Unassembled WGS sequence"/>
</dbReference>
<accession>U5DFK7</accession>
<reference evidence="2" key="1">
    <citation type="journal article" date="2013" name="Science">
        <title>The Amborella genome and the evolution of flowering plants.</title>
        <authorList>
            <consortium name="Amborella Genome Project"/>
        </authorList>
    </citation>
    <scope>NUCLEOTIDE SEQUENCE [LARGE SCALE GENOMIC DNA]</scope>
</reference>
<dbReference type="InterPro" id="IPR001611">
    <property type="entry name" value="Leu-rich_rpt"/>
</dbReference>
<organism evidence="1 2">
    <name type="scientific">Amborella trichopoda</name>
    <dbReference type="NCBI Taxonomy" id="13333"/>
    <lineage>
        <taxon>Eukaryota</taxon>
        <taxon>Viridiplantae</taxon>
        <taxon>Streptophyta</taxon>
        <taxon>Embryophyta</taxon>
        <taxon>Tracheophyta</taxon>
        <taxon>Spermatophyta</taxon>
        <taxon>Magnoliopsida</taxon>
        <taxon>Amborellales</taxon>
        <taxon>Amborellaceae</taxon>
        <taxon>Amborella</taxon>
    </lineage>
</organism>
<dbReference type="eggNOG" id="KOG1947">
    <property type="taxonomic scope" value="Eukaryota"/>
</dbReference>
<evidence type="ECO:0008006" key="3">
    <source>
        <dbReference type="Google" id="ProtNLM"/>
    </source>
</evidence>
<dbReference type="Gene3D" id="3.80.10.10">
    <property type="entry name" value="Ribonuclease Inhibitor"/>
    <property type="match status" value="3"/>
</dbReference>
<sequence length="382" mass="41392">MGTTIAEIPDDCLAMIVRLLNNWEDLNAFSLTCQRWLRVDSSTRGSLRLRCIYTPEASEDYIKYLPRLLARFTHLSSISLAGCTKLTDHGLASLSLNGSRLQALCLDLCLGLTDSGVADISAGCPNLTYISLYRCNITDTGLRVLAESCKSLEHVNLSCTTVTDTGLEALSSGCPSLTTLVITSCTGIRGYGLRHCGELALLEADSCRFSPEGLAHAVSGGSLEYLNLSSPRGWTGGDQLGSIGLRCSSLRYLNLRLCRFVGDESVCAIAKGCTRLKEWNLGVCHGVGVLGWRAIGTDCLNLEILHVNRCRGLCDVGLRALRDGCKRLSVLHISWCRQVTNAGLESFKLARGGVEVRRIESVTLLGLNELLCERKRLASCAP</sequence>